<dbReference type="GO" id="GO:0006511">
    <property type="term" value="P:ubiquitin-dependent protein catabolic process"/>
    <property type="evidence" value="ECO:0007669"/>
    <property type="project" value="TreeGrafter"/>
</dbReference>
<dbReference type="PANTHER" id="PTHR45931">
    <property type="entry name" value="SI:CH211-59O9.10"/>
    <property type="match status" value="1"/>
</dbReference>
<keyword evidence="1" id="KW-0479">Metal-binding</keyword>
<dbReference type="InterPro" id="IPR013083">
    <property type="entry name" value="Znf_RING/FYVE/PHD"/>
</dbReference>
<feature type="compositionally biased region" description="Low complexity" evidence="5">
    <location>
        <begin position="187"/>
        <end position="212"/>
    </location>
</feature>
<dbReference type="Pfam" id="PF13639">
    <property type="entry name" value="zf-RING_2"/>
    <property type="match status" value="1"/>
</dbReference>
<evidence type="ECO:0000256" key="3">
    <source>
        <dbReference type="ARBA" id="ARBA00022833"/>
    </source>
</evidence>
<comment type="caution">
    <text evidence="7">The sequence shown here is derived from an EMBL/GenBank/DDBJ whole genome shotgun (WGS) entry which is preliminary data.</text>
</comment>
<dbReference type="PANTHER" id="PTHR45931:SF3">
    <property type="entry name" value="RING ZINC FINGER-CONTAINING PROTEIN"/>
    <property type="match status" value="1"/>
</dbReference>
<dbReference type="InterPro" id="IPR051834">
    <property type="entry name" value="RING_finger_E3_ligase"/>
</dbReference>
<feature type="compositionally biased region" description="Acidic residues" evidence="5">
    <location>
        <begin position="95"/>
        <end position="110"/>
    </location>
</feature>
<evidence type="ECO:0000259" key="6">
    <source>
        <dbReference type="PROSITE" id="PS50089"/>
    </source>
</evidence>
<keyword evidence="8" id="KW-1185">Reference proteome</keyword>
<dbReference type="GO" id="GO:0008270">
    <property type="term" value="F:zinc ion binding"/>
    <property type="evidence" value="ECO:0007669"/>
    <property type="project" value="UniProtKB-KW"/>
</dbReference>
<evidence type="ECO:0000256" key="5">
    <source>
        <dbReference type="SAM" id="MobiDB-lite"/>
    </source>
</evidence>
<dbReference type="OrthoDB" id="8062037at2759"/>
<evidence type="ECO:0000313" key="7">
    <source>
        <dbReference type="EMBL" id="OWF54677.1"/>
    </source>
</evidence>
<feature type="region of interest" description="Disordered" evidence="5">
    <location>
        <begin position="1"/>
        <end position="71"/>
    </location>
</feature>
<dbReference type="Gene3D" id="3.30.40.10">
    <property type="entry name" value="Zinc/RING finger domain, C3HC4 (zinc finger)"/>
    <property type="match status" value="1"/>
</dbReference>
<sequence>MDGEEPVARPKTGKRERPYSVSKDEAYARMLQNEEESSFLTSDEEFARQLQDELNMEERRKIRESMGNRPAMRAMTPITQLFSSLVSSRWNNMGEDSENENELEENDNSDSDSVVSAATASTAGTASTTAAASGTDRRGSMTTTSPRSGAATRARKRGTTRSNRGLHGMRPMETQVIERPAAAVVPRGRGTTRGSNRGRQGQMTSRGATAAVRGRRTSADNESGETRITGNRRSIPRTMDPTAPPLSLAINQPELPDGEMEPEILILDRSASDDPDNRYVHIMRDPMLLLLLLMGRAPHMMVPDDIDANDYESLWQLAEELGEVKNRGLGDKDLRSLPCKQYNKRTKVSRDGEHLGECRVCLNAYTAGDSVCTLPCQGKHEFHEKCVKEWLKRNASCPICRFELKKS</sequence>
<feature type="compositionally biased region" description="Low complexity" evidence="5">
    <location>
        <begin position="111"/>
        <end position="134"/>
    </location>
</feature>
<evidence type="ECO:0000256" key="1">
    <source>
        <dbReference type="ARBA" id="ARBA00022723"/>
    </source>
</evidence>
<proteinExistence type="predicted"/>
<dbReference type="EMBL" id="NEDP02000942">
    <property type="protein sequence ID" value="OWF54677.1"/>
    <property type="molecule type" value="Genomic_DNA"/>
</dbReference>
<accession>A0A210R115</accession>
<gene>
    <name evidence="7" type="ORF">KP79_PYT04400</name>
</gene>
<keyword evidence="2 4" id="KW-0863">Zinc-finger</keyword>
<protein>
    <submittedName>
        <fullName evidence="7">RING finger protein 44</fullName>
    </submittedName>
</protein>
<dbReference type="AlphaFoldDB" id="A0A210R115"/>
<evidence type="ECO:0000256" key="2">
    <source>
        <dbReference type="ARBA" id="ARBA00022771"/>
    </source>
</evidence>
<feature type="compositionally biased region" description="Basic and acidic residues" evidence="5">
    <location>
        <begin position="45"/>
        <end position="66"/>
    </location>
</feature>
<dbReference type="PROSITE" id="PS50089">
    <property type="entry name" value="ZF_RING_2"/>
    <property type="match status" value="1"/>
</dbReference>
<dbReference type="SUPFAM" id="SSF57850">
    <property type="entry name" value="RING/U-box"/>
    <property type="match status" value="1"/>
</dbReference>
<dbReference type="Proteomes" id="UP000242188">
    <property type="component" value="Unassembled WGS sequence"/>
</dbReference>
<feature type="domain" description="RING-type" evidence="6">
    <location>
        <begin position="358"/>
        <end position="401"/>
    </location>
</feature>
<dbReference type="GO" id="GO:0061630">
    <property type="term" value="F:ubiquitin protein ligase activity"/>
    <property type="evidence" value="ECO:0007669"/>
    <property type="project" value="TreeGrafter"/>
</dbReference>
<dbReference type="CDD" id="cd16454">
    <property type="entry name" value="RING-H2_PA-TM-RING"/>
    <property type="match status" value="1"/>
</dbReference>
<dbReference type="GO" id="GO:0005634">
    <property type="term" value="C:nucleus"/>
    <property type="evidence" value="ECO:0007669"/>
    <property type="project" value="TreeGrafter"/>
</dbReference>
<dbReference type="SMART" id="SM00184">
    <property type="entry name" value="RING"/>
    <property type="match status" value="1"/>
</dbReference>
<feature type="compositionally biased region" description="Basic and acidic residues" evidence="5">
    <location>
        <begin position="13"/>
        <end position="27"/>
    </location>
</feature>
<feature type="region of interest" description="Disordered" evidence="5">
    <location>
        <begin position="91"/>
        <end position="246"/>
    </location>
</feature>
<dbReference type="STRING" id="6573.A0A210R115"/>
<name>A0A210R115_MIZYE</name>
<evidence type="ECO:0000256" key="4">
    <source>
        <dbReference type="PROSITE-ProRule" id="PRU00175"/>
    </source>
</evidence>
<keyword evidence="3" id="KW-0862">Zinc</keyword>
<evidence type="ECO:0000313" key="8">
    <source>
        <dbReference type="Proteomes" id="UP000242188"/>
    </source>
</evidence>
<reference evidence="7 8" key="1">
    <citation type="journal article" date="2017" name="Nat. Ecol. Evol.">
        <title>Scallop genome provides insights into evolution of bilaterian karyotype and development.</title>
        <authorList>
            <person name="Wang S."/>
            <person name="Zhang J."/>
            <person name="Jiao W."/>
            <person name="Li J."/>
            <person name="Xun X."/>
            <person name="Sun Y."/>
            <person name="Guo X."/>
            <person name="Huan P."/>
            <person name="Dong B."/>
            <person name="Zhang L."/>
            <person name="Hu X."/>
            <person name="Sun X."/>
            <person name="Wang J."/>
            <person name="Zhao C."/>
            <person name="Wang Y."/>
            <person name="Wang D."/>
            <person name="Huang X."/>
            <person name="Wang R."/>
            <person name="Lv J."/>
            <person name="Li Y."/>
            <person name="Zhang Z."/>
            <person name="Liu B."/>
            <person name="Lu W."/>
            <person name="Hui Y."/>
            <person name="Liang J."/>
            <person name="Zhou Z."/>
            <person name="Hou R."/>
            <person name="Li X."/>
            <person name="Liu Y."/>
            <person name="Li H."/>
            <person name="Ning X."/>
            <person name="Lin Y."/>
            <person name="Zhao L."/>
            <person name="Xing Q."/>
            <person name="Dou J."/>
            <person name="Li Y."/>
            <person name="Mao J."/>
            <person name="Guo H."/>
            <person name="Dou H."/>
            <person name="Li T."/>
            <person name="Mu C."/>
            <person name="Jiang W."/>
            <person name="Fu Q."/>
            <person name="Fu X."/>
            <person name="Miao Y."/>
            <person name="Liu J."/>
            <person name="Yu Q."/>
            <person name="Li R."/>
            <person name="Liao H."/>
            <person name="Li X."/>
            <person name="Kong Y."/>
            <person name="Jiang Z."/>
            <person name="Chourrout D."/>
            <person name="Li R."/>
            <person name="Bao Z."/>
        </authorList>
    </citation>
    <scope>NUCLEOTIDE SEQUENCE [LARGE SCALE GENOMIC DNA]</scope>
    <source>
        <strain evidence="7 8">PY_sf001</strain>
    </source>
</reference>
<organism evidence="7 8">
    <name type="scientific">Mizuhopecten yessoensis</name>
    <name type="common">Japanese scallop</name>
    <name type="synonym">Patinopecten yessoensis</name>
    <dbReference type="NCBI Taxonomy" id="6573"/>
    <lineage>
        <taxon>Eukaryota</taxon>
        <taxon>Metazoa</taxon>
        <taxon>Spiralia</taxon>
        <taxon>Lophotrochozoa</taxon>
        <taxon>Mollusca</taxon>
        <taxon>Bivalvia</taxon>
        <taxon>Autobranchia</taxon>
        <taxon>Pteriomorphia</taxon>
        <taxon>Pectinida</taxon>
        <taxon>Pectinoidea</taxon>
        <taxon>Pectinidae</taxon>
        <taxon>Mizuhopecten</taxon>
    </lineage>
</organism>
<dbReference type="InterPro" id="IPR001841">
    <property type="entry name" value="Znf_RING"/>
</dbReference>